<dbReference type="PANTHER" id="PTHR23001:SF7">
    <property type="entry name" value="EUKARYOTIC TRANSLATION INITIATION FACTOR 5"/>
    <property type="match status" value="1"/>
</dbReference>
<keyword evidence="6" id="KW-0342">GTP-binding</keyword>
<accession>A0AA36DH35</accession>
<evidence type="ECO:0000256" key="6">
    <source>
        <dbReference type="ARBA" id="ARBA00023134"/>
    </source>
</evidence>
<keyword evidence="5" id="KW-0648">Protein biosynthesis</keyword>
<dbReference type="EMBL" id="CATQJA010002707">
    <property type="protein sequence ID" value="CAJ0586231.1"/>
    <property type="molecule type" value="Genomic_DNA"/>
</dbReference>
<comment type="similarity">
    <text evidence="1">Belongs to the eIF-2-beta/eIF-5 family.</text>
</comment>
<dbReference type="GO" id="GO:0003743">
    <property type="term" value="F:translation initiation factor activity"/>
    <property type="evidence" value="ECO:0007669"/>
    <property type="project" value="UniProtKB-KW"/>
</dbReference>
<dbReference type="AlphaFoldDB" id="A0AA36DH35"/>
<dbReference type="Gene3D" id="1.25.40.180">
    <property type="match status" value="1"/>
</dbReference>
<evidence type="ECO:0000313" key="10">
    <source>
        <dbReference type="Proteomes" id="UP001177023"/>
    </source>
</evidence>
<dbReference type="GO" id="GO:0005829">
    <property type="term" value="C:cytosol"/>
    <property type="evidence" value="ECO:0007669"/>
    <property type="project" value="TreeGrafter"/>
</dbReference>
<comment type="caution">
    <text evidence="9">The sequence shown here is derived from an EMBL/GenBank/DDBJ whole genome shotgun (WGS) entry which is preliminary data.</text>
</comment>
<feature type="compositionally biased region" description="Basic and acidic residues" evidence="7">
    <location>
        <begin position="468"/>
        <end position="485"/>
    </location>
</feature>
<dbReference type="InterPro" id="IPR045196">
    <property type="entry name" value="IF2/IF5"/>
</dbReference>
<evidence type="ECO:0000259" key="8">
    <source>
        <dbReference type="PROSITE" id="PS51363"/>
    </source>
</evidence>
<keyword evidence="3" id="KW-0396">Initiation factor</keyword>
<organism evidence="9 10">
    <name type="scientific">Mesorhabditis spiculigera</name>
    <dbReference type="NCBI Taxonomy" id="96644"/>
    <lineage>
        <taxon>Eukaryota</taxon>
        <taxon>Metazoa</taxon>
        <taxon>Ecdysozoa</taxon>
        <taxon>Nematoda</taxon>
        <taxon>Chromadorea</taxon>
        <taxon>Rhabditida</taxon>
        <taxon>Rhabditina</taxon>
        <taxon>Rhabditomorpha</taxon>
        <taxon>Rhabditoidea</taxon>
        <taxon>Rhabditidae</taxon>
        <taxon>Mesorhabditinae</taxon>
        <taxon>Mesorhabditis</taxon>
    </lineage>
</organism>
<feature type="domain" description="W2" evidence="8">
    <location>
        <begin position="284"/>
        <end position="444"/>
    </location>
</feature>
<evidence type="ECO:0000256" key="3">
    <source>
        <dbReference type="ARBA" id="ARBA00022540"/>
    </source>
</evidence>
<dbReference type="FunFam" id="3.30.30.170:FF:000002">
    <property type="entry name" value="Eukaryotic translation initiation factor 5"/>
    <property type="match status" value="1"/>
</dbReference>
<dbReference type="SUPFAM" id="SSF75689">
    <property type="entry name" value="Zinc-binding domain of translation initiation factor 2 beta"/>
    <property type="match status" value="1"/>
</dbReference>
<evidence type="ECO:0000256" key="5">
    <source>
        <dbReference type="ARBA" id="ARBA00022917"/>
    </source>
</evidence>
<evidence type="ECO:0000313" key="9">
    <source>
        <dbReference type="EMBL" id="CAJ0586231.1"/>
    </source>
</evidence>
<dbReference type="Gene3D" id="2.20.25.350">
    <property type="match status" value="1"/>
</dbReference>
<dbReference type="Pfam" id="PF01873">
    <property type="entry name" value="eIF-5_eIF-2B"/>
    <property type="match status" value="1"/>
</dbReference>
<sequence>MFYSPKRRITIRSNFMVDNPQEGRLSRKRKKLKASSSSLLRFTLNSSSVCTVNSSTQQRICDNENTTNVSDPFYRYKMPRIMAKVEGKGNGIKTVISNMVDIAKALERPPIYPTKYFGCELGAQTQIDVKNERYIVNGEHDAAKLQDILDGFIKKFVLCGSCENPETALLVRKNQIHSKCKACGHSAIIDPRWRLSTYIIKNPPKIEVDLNIGNPKANKTNGKPAADTNGDAQEDGNDSKHGSSSGDDIQVQDDDDDDWAEAPEIDADKLAAGVGKLVISADLEKSIDERLDMLHTFFQEKKKKDAIGDGLDLANEAERLDIKQKAPLILANVIFDDNIITEKQIEKYAKCLLRFTANDSKAQRYFLGGIEQVIVRHKDSLMARAPHIIKALYDLDICEEEAILKWAEKPSSKYVSKSQAKAIIAACEPVINWLKEAEEETEDEDDDEDEDDEVAFDSGKTSAVAQQLEERKKKQVETIEAHDGEEIAVDDI</sequence>
<reference evidence="9" key="1">
    <citation type="submission" date="2023-06" db="EMBL/GenBank/DDBJ databases">
        <authorList>
            <person name="Delattre M."/>
        </authorList>
    </citation>
    <scope>NUCLEOTIDE SEQUENCE</scope>
    <source>
        <strain evidence="9">AF72</strain>
    </source>
</reference>
<dbReference type="GO" id="GO:0005092">
    <property type="term" value="F:GDP-dissociation inhibitor activity"/>
    <property type="evidence" value="ECO:0007669"/>
    <property type="project" value="TreeGrafter"/>
</dbReference>
<protein>
    <recommendedName>
        <fullName evidence="2">Eukaryotic translation initiation factor 5</fullName>
    </recommendedName>
</protein>
<dbReference type="SMART" id="SM00515">
    <property type="entry name" value="eIF5C"/>
    <property type="match status" value="1"/>
</dbReference>
<dbReference type="Gene3D" id="3.30.30.170">
    <property type="match status" value="1"/>
</dbReference>
<dbReference type="Proteomes" id="UP001177023">
    <property type="component" value="Unassembled WGS sequence"/>
</dbReference>
<keyword evidence="4" id="KW-0547">Nucleotide-binding</keyword>
<dbReference type="SUPFAM" id="SSF100966">
    <property type="entry name" value="Translation initiation factor 2 beta, aIF2beta, N-terminal domain"/>
    <property type="match status" value="1"/>
</dbReference>
<dbReference type="SMART" id="SM00653">
    <property type="entry name" value="eIF2B_5"/>
    <property type="match status" value="1"/>
</dbReference>
<evidence type="ECO:0000256" key="4">
    <source>
        <dbReference type="ARBA" id="ARBA00022741"/>
    </source>
</evidence>
<dbReference type="GO" id="GO:0005525">
    <property type="term" value="F:GTP binding"/>
    <property type="evidence" value="ECO:0007669"/>
    <property type="project" value="UniProtKB-KW"/>
</dbReference>
<evidence type="ECO:0000256" key="2">
    <source>
        <dbReference type="ARBA" id="ARBA00018059"/>
    </source>
</evidence>
<dbReference type="InterPro" id="IPR016024">
    <property type="entry name" value="ARM-type_fold"/>
</dbReference>
<dbReference type="FunFam" id="2.20.25.350:FF:000001">
    <property type="entry name" value="Eukaryotic translation initiation factor 5"/>
    <property type="match status" value="1"/>
</dbReference>
<dbReference type="FunFam" id="1.25.40.180:FF:000091">
    <property type="entry name" value="Eukaryotic translation initiation factor 5"/>
    <property type="match status" value="1"/>
</dbReference>
<feature type="region of interest" description="Disordered" evidence="7">
    <location>
        <begin position="210"/>
        <end position="255"/>
    </location>
</feature>
<dbReference type="SUPFAM" id="SSF48371">
    <property type="entry name" value="ARM repeat"/>
    <property type="match status" value="1"/>
</dbReference>
<dbReference type="GO" id="GO:0001732">
    <property type="term" value="P:formation of cytoplasmic translation initiation complex"/>
    <property type="evidence" value="ECO:0007669"/>
    <property type="project" value="TreeGrafter"/>
</dbReference>
<feature type="compositionally biased region" description="Acidic residues" evidence="7">
    <location>
        <begin position="437"/>
        <end position="455"/>
    </location>
</feature>
<evidence type="ECO:0000256" key="1">
    <source>
        <dbReference type="ARBA" id="ARBA00010397"/>
    </source>
</evidence>
<feature type="region of interest" description="Disordered" evidence="7">
    <location>
        <begin position="436"/>
        <end position="492"/>
    </location>
</feature>
<dbReference type="InterPro" id="IPR016189">
    <property type="entry name" value="Transl_init_fac_IF2/IF5_N"/>
</dbReference>
<dbReference type="Pfam" id="PF02020">
    <property type="entry name" value="W2"/>
    <property type="match status" value="1"/>
</dbReference>
<name>A0AA36DH35_9BILA</name>
<dbReference type="GO" id="GO:0071074">
    <property type="term" value="F:eukaryotic initiation factor eIF2 binding"/>
    <property type="evidence" value="ECO:0007669"/>
    <property type="project" value="TreeGrafter"/>
</dbReference>
<keyword evidence="10" id="KW-1185">Reference proteome</keyword>
<dbReference type="CDD" id="cd11561">
    <property type="entry name" value="W2_eIF5"/>
    <property type="match status" value="1"/>
</dbReference>
<dbReference type="PANTHER" id="PTHR23001">
    <property type="entry name" value="EUKARYOTIC TRANSLATION INITIATION FACTOR"/>
    <property type="match status" value="1"/>
</dbReference>
<gene>
    <name evidence="9" type="ORF">MSPICULIGERA_LOCUS24238</name>
</gene>
<feature type="non-terminal residue" evidence="9">
    <location>
        <position position="1"/>
    </location>
</feature>
<dbReference type="InterPro" id="IPR002735">
    <property type="entry name" value="Transl_init_fac_IF2/IF5_dom"/>
</dbReference>
<dbReference type="InterPro" id="IPR016190">
    <property type="entry name" value="Transl_init_fac_IF2/IF5_Zn-bd"/>
</dbReference>
<proteinExistence type="inferred from homology"/>
<dbReference type="PROSITE" id="PS51363">
    <property type="entry name" value="W2"/>
    <property type="match status" value="1"/>
</dbReference>
<evidence type="ECO:0000256" key="7">
    <source>
        <dbReference type="SAM" id="MobiDB-lite"/>
    </source>
</evidence>
<dbReference type="InterPro" id="IPR003307">
    <property type="entry name" value="W2_domain"/>
</dbReference>